<protein>
    <recommendedName>
        <fullName evidence="2">SGNH hydrolase-type esterase domain-containing protein</fullName>
    </recommendedName>
</protein>
<comment type="caution">
    <text evidence="3">The sequence shown here is derived from an EMBL/GenBank/DDBJ whole genome shotgun (WGS) entry which is preliminary data.</text>
</comment>
<proteinExistence type="predicted"/>
<dbReference type="Pfam" id="PF13472">
    <property type="entry name" value="Lipase_GDSL_2"/>
    <property type="match status" value="1"/>
</dbReference>
<dbReference type="EMBL" id="BAABEZ010000022">
    <property type="protein sequence ID" value="GAA4454130.1"/>
    <property type="molecule type" value="Genomic_DNA"/>
</dbReference>
<dbReference type="PANTHER" id="PTHR30383:SF5">
    <property type="entry name" value="SGNH HYDROLASE-TYPE ESTERASE DOMAIN-CONTAINING PROTEIN"/>
    <property type="match status" value="1"/>
</dbReference>
<feature type="domain" description="SGNH hydrolase-type esterase" evidence="2">
    <location>
        <begin position="79"/>
        <end position="233"/>
    </location>
</feature>
<dbReference type="InterPro" id="IPR013830">
    <property type="entry name" value="SGNH_hydro"/>
</dbReference>
<reference evidence="4" key="1">
    <citation type="journal article" date="2019" name="Int. J. Syst. Evol. Microbiol.">
        <title>The Global Catalogue of Microorganisms (GCM) 10K type strain sequencing project: providing services to taxonomists for standard genome sequencing and annotation.</title>
        <authorList>
            <consortium name="The Broad Institute Genomics Platform"/>
            <consortium name="The Broad Institute Genome Sequencing Center for Infectious Disease"/>
            <person name="Wu L."/>
            <person name="Ma J."/>
        </authorList>
    </citation>
    <scope>NUCLEOTIDE SEQUENCE [LARGE SCALE GENOMIC DNA]</scope>
    <source>
        <strain evidence="4">JCM 31921</strain>
    </source>
</reference>
<feature type="transmembrane region" description="Helical" evidence="1">
    <location>
        <begin position="7"/>
        <end position="25"/>
    </location>
</feature>
<gene>
    <name evidence="3" type="ORF">GCM10023092_15650</name>
</gene>
<keyword evidence="1" id="KW-0472">Membrane</keyword>
<evidence type="ECO:0000313" key="4">
    <source>
        <dbReference type="Proteomes" id="UP001501410"/>
    </source>
</evidence>
<dbReference type="InterPro" id="IPR051532">
    <property type="entry name" value="Ester_Hydrolysis_Enzymes"/>
</dbReference>
<evidence type="ECO:0000259" key="2">
    <source>
        <dbReference type="Pfam" id="PF13472"/>
    </source>
</evidence>
<dbReference type="Gene3D" id="3.40.50.1110">
    <property type="entry name" value="SGNH hydrolase"/>
    <property type="match status" value="1"/>
</dbReference>
<organism evidence="3 4">
    <name type="scientific">Rurimicrobium arvi</name>
    <dbReference type="NCBI Taxonomy" id="2049916"/>
    <lineage>
        <taxon>Bacteria</taxon>
        <taxon>Pseudomonadati</taxon>
        <taxon>Bacteroidota</taxon>
        <taxon>Chitinophagia</taxon>
        <taxon>Chitinophagales</taxon>
        <taxon>Chitinophagaceae</taxon>
        <taxon>Rurimicrobium</taxon>
    </lineage>
</organism>
<dbReference type="RefSeq" id="WP_344824987.1">
    <property type="nucleotide sequence ID" value="NZ_BAABEZ010000022.1"/>
</dbReference>
<keyword evidence="4" id="KW-1185">Reference proteome</keyword>
<keyword evidence="1" id="KW-1133">Transmembrane helix</keyword>
<dbReference type="SUPFAM" id="SSF52266">
    <property type="entry name" value="SGNH hydrolase"/>
    <property type="match status" value="1"/>
</dbReference>
<accession>A0ABP8MTG2</accession>
<dbReference type="Proteomes" id="UP001501410">
    <property type="component" value="Unassembled WGS sequence"/>
</dbReference>
<name>A0ABP8MTG2_9BACT</name>
<keyword evidence="1" id="KW-0812">Transmembrane</keyword>
<sequence length="249" mass="28368">MRSSVKILWVISLILAGIFIAVQLVRYQPAELIVSVQQFPPPDTSVPRPYNYTDNDKYIEQCDFFSLFGSSRASIVMLGDSHTYRMYWNELLQRTDVLNRGIGSDISEGYLNRLQFVFRAQPRICFLQGGGNDIGHHVPPDTIIANYRKIVQELRRHQIKPVLTGLFLAAKSFRWSDSVAYNEQVISLNKRFAALAQQESLTLIDINPIISKDGFLQDIFAQPDGVHLNGAAYLIWKKEIESVLRSEGF</sequence>
<evidence type="ECO:0000256" key="1">
    <source>
        <dbReference type="SAM" id="Phobius"/>
    </source>
</evidence>
<evidence type="ECO:0000313" key="3">
    <source>
        <dbReference type="EMBL" id="GAA4454130.1"/>
    </source>
</evidence>
<dbReference type="InterPro" id="IPR036514">
    <property type="entry name" value="SGNH_hydro_sf"/>
</dbReference>
<dbReference type="PANTHER" id="PTHR30383">
    <property type="entry name" value="THIOESTERASE 1/PROTEASE 1/LYSOPHOSPHOLIPASE L1"/>
    <property type="match status" value="1"/>
</dbReference>